<sequence>MLRSLSVNSATIFLLTTEPELIISSLYCPISDSESSNSSLKSQKKSSRLCIMSLWFRKRVSVSTLKRLSILLKSGKLKRLKSLAILCEFVFFTKTFLLDQPARSLIRATSGEFSFVLLKANTSRAERALNNFFPYRLNRASVRASL</sequence>
<name>A0A645JAU0_9ZZZZ</name>
<evidence type="ECO:0000313" key="1">
    <source>
        <dbReference type="EMBL" id="MPN57574.1"/>
    </source>
</evidence>
<proteinExistence type="predicted"/>
<protein>
    <submittedName>
        <fullName evidence="1">Uncharacterized protein</fullName>
    </submittedName>
</protein>
<organism evidence="1">
    <name type="scientific">bioreactor metagenome</name>
    <dbReference type="NCBI Taxonomy" id="1076179"/>
    <lineage>
        <taxon>unclassified sequences</taxon>
        <taxon>metagenomes</taxon>
        <taxon>ecological metagenomes</taxon>
    </lineage>
</organism>
<dbReference type="EMBL" id="VSSQ01129239">
    <property type="protein sequence ID" value="MPN57574.1"/>
    <property type="molecule type" value="Genomic_DNA"/>
</dbReference>
<reference evidence="1" key="1">
    <citation type="submission" date="2019-08" db="EMBL/GenBank/DDBJ databases">
        <authorList>
            <person name="Kucharzyk K."/>
            <person name="Murdoch R.W."/>
            <person name="Higgins S."/>
            <person name="Loffler F."/>
        </authorList>
    </citation>
    <scope>NUCLEOTIDE SEQUENCE</scope>
</reference>
<accession>A0A645JAU0</accession>
<dbReference type="AlphaFoldDB" id="A0A645JAU0"/>
<comment type="caution">
    <text evidence="1">The sequence shown here is derived from an EMBL/GenBank/DDBJ whole genome shotgun (WGS) entry which is preliminary data.</text>
</comment>
<gene>
    <name evidence="1" type="ORF">SDC9_205268</name>
</gene>